<evidence type="ECO:0000313" key="5">
    <source>
        <dbReference type="EMBL" id="AEH56846.1"/>
    </source>
</evidence>
<dbReference type="InterPro" id="IPR036390">
    <property type="entry name" value="WH_DNA-bd_sf"/>
</dbReference>
<keyword evidence="2" id="KW-0238">DNA-binding</keyword>
<dbReference type="Gene3D" id="1.10.10.10">
    <property type="entry name" value="Winged helix-like DNA-binding domain superfamily/Winged helix DNA-binding domain"/>
    <property type="match status" value="1"/>
</dbReference>
<dbReference type="InterPro" id="IPR036388">
    <property type="entry name" value="WH-like_DNA-bd_sf"/>
</dbReference>
<evidence type="ECO:0000256" key="3">
    <source>
        <dbReference type="ARBA" id="ARBA00023163"/>
    </source>
</evidence>
<reference evidence="6" key="1">
    <citation type="submission" date="2011-06" db="EMBL/GenBank/DDBJ databases">
        <title>Complete sequence of Streptococcus parasanguinis strain ATCC 15912.</title>
        <authorList>
            <person name="Muzny D."/>
            <person name="Qin X."/>
            <person name="Buhay C."/>
            <person name="Dugan-Rocha S."/>
            <person name="Ding Y."/>
            <person name="Chen G."/>
            <person name="Hawes A."/>
            <person name="Holder M."/>
            <person name="Jhangiani S."/>
            <person name="Johnson A."/>
            <person name="Khan Z."/>
            <person name="Li Z."/>
            <person name="Liu W."/>
            <person name="Liu X."/>
            <person name="Perez L."/>
            <person name="Shen H."/>
            <person name="Wang Q."/>
            <person name="Watt J."/>
            <person name="Xi L."/>
            <person name="Xin Y."/>
            <person name="Zhou J."/>
            <person name="Deng J."/>
            <person name="Jiang H."/>
            <person name="Liu Y."/>
            <person name="Qu J."/>
            <person name="Song X.-Z."/>
            <person name="Zhang L."/>
            <person name="Villasana D."/>
            <person name="Johnson A."/>
            <person name="Liu J."/>
            <person name="Liyanage D."/>
            <person name="Lorensuhewa L."/>
            <person name="Robinson T."/>
            <person name="Song A."/>
            <person name="Song B.-B."/>
            <person name="Dinh H."/>
            <person name="Thornton R."/>
            <person name="Coyle M."/>
            <person name="Francisco L."/>
            <person name="Jackson L."/>
            <person name="Javaid M."/>
            <person name="Korchina V."/>
            <person name="Kovar C."/>
            <person name="Mata R."/>
            <person name="Mathew T."/>
            <person name="Ngo R."/>
            <person name="Nguyen L."/>
            <person name="Nguyen N."/>
            <person name="Okwuonu G."/>
            <person name="Ongeri F."/>
            <person name="Pham C."/>
            <person name="Simmons D."/>
            <person name="Wilczek-Boney K."/>
            <person name="Hale W."/>
            <person name="Jakkamsetti A."/>
            <person name="Pham P."/>
            <person name="Ruth R."/>
            <person name="San Lucas F."/>
            <person name="Warren J."/>
            <person name="Zhang J."/>
            <person name="Zhao Z."/>
            <person name="Zhou C."/>
            <person name="Zhu D."/>
            <person name="Lee S."/>
            <person name="Bess C."/>
            <person name="Blankenburg K."/>
            <person name="Forbes L."/>
            <person name="Fu Q."/>
            <person name="Gubbala S."/>
            <person name="Hirani K."/>
            <person name="Jayaseelan J.C."/>
            <person name="Lara F."/>
            <person name="Munidasa M."/>
            <person name="Palculict T."/>
            <person name="Patil S."/>
            <person name="Pu L.-L."/>
            <person name="Saada N."/>
            <person name="Tang L."/>
            <person name="Weissenberger G."/>
            <person name="Zhu Y."/>
            <person name="Hemphill L."/>
            <person name="Shang Y."/>
            <person name="Youmans B."/>
            <person name="Ayvaz T."/>
            <person name="Ross M."/>
            <person name="Santibanez J."/>
            <person name="Aqrawi P."/>
            <person name="Gross S."/>
            <person name="Joshi V."/>
            <person name="Fowler G."/>
            <person name="Nazareth L."/>
            <person name="Reid J."/>
            <person name="Worley K."/>
            <person name="Petrosino J."/>
            <person name="Highlander S."/>
            <person name="Gibbs R."/>
        </authorList>
    </citation>
    <scope>NUCLEOTIDE SEQUENCE [LARGE SCALE GENOMIC DNA]</scope>
    <source>
        <strain evidence="6">ATCC 15912 / DSM 6778 / CIP 104372 / LMG 14537</strain>
    </source>
</reference>
<evidence type="ECO:0000259" key="4">
    <source>
        <dbReference type="PROSITE" id="PS50987"/>
    </source>
</evidence>
<dbReference type="KEGG" id="scp:HMPREF0833_11815"/>
<dbReference type="GeneID" id="10836365"/>
<sequence>MEVITDFTKDAQIFKALADEKRLLILDYLKNGEKCACVLTDELGIAQSALSYHMKILCLSGIVSSRQEGKWKHYSLSDSGRSFALNRFKELTALGEDSLASCHCHQKSS</sequence>
<evidence type="ECO:0000256" key="1">
    <source>
        <dbReference type="ARBA" id="ARBA00023015"/>
    </source>
</evidence>
<dbReference type="EMBL" id="CP002843">
    <property type="protein sequence ID" value="AEH56846.1"/>
    <property type="molecule type" value="Genomic_DNA"/>
</dbReference>
<dbReference type="GO" id="GO:0003677">
    <property type="term" value="F:DNA binding"/>
    <property type="evidence" value="ECO:0007669"/>
    <property type="project" value="UniProtKB-KW"/>
</dbReference>
<proteinExistence type="predicted"/>
<dbReference type="PROSITE" id="PS50987">
    <property type="entry name" value="HTH_ARSR_2"/>
    <property type="match status" value="1"/>
</dbReference>
<keyword evidence="3" id="KW-0804">Transcription</keyword>
<dbReference type="PANTHER" id="PTHR33154:SF18">
    <property type="entry name" value="ARSENICAL RESISTANCE OPERON REPRESSOR"/>
    <property type="match status" value="1"/>
</dbReference>
<dbReference type="CDD" id="cd00090">
    <property type="entry name" value="HTH_ARSR"/>
    <property type="match status" value="1"/>
</dbReference>
<accession>F8DHS5</accession>
<dbReference type="HOGENOM" id="CLU_097806_3_2_9"/>
<dbReference type="InterPro" id="IPR001845">
    <property type="entry name" value="HTH_ArsR_DNA-bd_dom"/>
</dbReference>
<keyword evidence="1" id="KW-0805">Transcription regulation</keyword>
<evidence type="ECO:0000256" key="2">
    <source>
        <dbReference type="ARBA" id="ARBA00023125"/>
    </source>
</evidence>
<dbReference type="GO" id="GO:0003700">
    <property type="term" value="F:DNA-binding transcription factor activity"/>
    <property type="evidence" value="ECO:0007669"/>
    <property type="project" value="InterPro"/>
</dbReference>
<name>F8DHS5_STREP</name>
<dbReference type="SMART" id="SM00418">
    <property type="entry name" value="HTH_ARSR"/>
    <property type="match status" value="1"/>
</dbReference>
<dbReference type="SUPFAM" id="SSF46785">
    <property type="entry name" value="Winged helix' DNA-binding domain"/>
    <property type="match status" value="1"/>
</dbReference>
<dbReference type="PANTHER" id="PTHR33154">
    <property type="entry name" value="TRANSCRIPTIONAL REGULATOR, ARSR FAMILY"/>
    <property type="match status" value="1"/>
</dbReference>
<gene>
    <name evidence="5" type="ordered locus">HMPREF0833_11815</name>
</gene>
<evidence type="ECO:0000313" key="6">
    <source>
        <dbReference type="Proteomes" id="UP000001502"/>
    </source>
</evidence>
<dbReference type="InterPro" id="IPR011991">
    <property type="entry name" value="ArsR-like_HTH"/>
</dbReference>
<dbReference type="AlphaFoldDB" id="F8DHS5"/>
<dbReference type="Pfam" id="PF01022">
    <property type="entry name" value="HTH_5"/>
    <property type="match status" value="1"/>
</dbReference>
<protein>
    <submittedName>
        <fullName evidence="5">Transcriptional regulator, ArsR family</fullName>
    </submittedName>
</protein>
<organism evidence="5 6">
    <name type="scientific">Streptococcus parasanguinis (strain ATCC 15912 / DSM 6778 / CIP 104372 / LMG 14537)</name>
    <dbReference type="NCBI Taxonomy" id="760570"/>
    <lineage>
        <taxon>Bacteria</taxon>
        <taxon>Bacillati</taxon>
        <taxon>Bacillota</taxon>
        <taxon>Bacilli</taxon>
        <taxon>Lactobacillales</taxon>
        <taxon>Streptococcaceae</taxon>
        <taxon>Streptococcus</taxon>
    </lineage>
</organism>
<feature type="domain" description="HTH arsR-type" evidence="4">
    <location>
        <begin position="4"/>
        <end position="96"/>
    </location>
</feature>
<dbReference type="RefSeq" id="WP_013904613.1">
    <property type="nucleotide sequence ID" value="NC_015678.1"/>
</dbReference>
<dbReference type="NCBIfam" id="NF033788">
    <property type="entry name" value="HTH_metalloreg"/>
    <property type="match status" value="1"/>
</dbReference>
<dbReference type="Proteomes" id="UP000001502">
    <property type="component" value="Chromosome"/>
</dbReference>
<dbReference type="InterPro" id="IPR051081">
    <property type="entry name" value="HTH_MetalResp_TranReg"/>
</dbReference>
<dbReference type="PRINTS" id="PR00778">
    <property type="entry name" value="HTHARSR"/>
</dbReference>